<dbReference type="AlphaFoldDB" id="A0A2A2KGB4"/>
<comment type="caution">
    <text evidence="1">The sequence shown here is derived from an EMBL/GenBank/DDBJ whole genome shotgun (WGS) entry which is preliminary data.</text>
</comment>
<dbReference type="Proteomes" id="UP000218231">
    <property type="component" value="Unassembled WGS sequence"/>
</dbReference>
<reference evidence="1 2" key="1">
    <citation type="journal article" date="2017" name="Curr. Biol.">
        <title>Genome architecture and evolution of a unichromosomal asexual nematode.</title>
        <authorList>
            <person name="Fradin H."/>
            <person name="Zegar C."/>
            <person name="Gutwein M."/>
            <person name="Lucas J."/>
            <person name="Kovtun M."/>
            <person name="Corcoran D."/>
            <person name="Baugh L.R."/>
            <person name="Kiontke K."/>
            <person name="Gunsalus K."/>
            <person name="Fitch D.H."/>
            <person name="Piano F."/>
        </authorList>
    </citation>
    <scope>NUCLEOTIDE SEQUENCE [LARGE SCALE GENOMIC DNA]</scope>
    <source>
        <strain evidence="1">PF1309</strain>
    </source>
</reference>
<dbReference type="EMBL" id="LIAE01008681">
    <property type="protein sequence ID" value="PAV72893.1"/>
    <property type="molecule type" value="Genomic_DNA"/>
</dbReference>
<sequence length="215" mass="23292">MGDVECATVLHGEPPGHRGLCPDMIFTGDDILERNAAPTVGPDQRCSVAEGACGTDIDIGLIDPGEGAGDIELLVQVEAGGRIGHLTETECRDIGMRIHVRQRCCDRVVVIEHDMARQEQQISGRCQFRDQVACRAEAEFPGIDRIDRMRHAACRRNGDRLVARSAVEEDDDCTTRKTLTADAVQSRGQTAGLVLHADQIGNIVGRRAIDIALGD</sequence>
<keyword evidence="2" id="KW-1185">Reference proteome</keyword>
<gene>
    <name evidence="1" type="ORF">WR25_21010</name>
</gene>
<accession>A0A2A2KGB4</accession>
<evidence type="ECO:0000313" key="2">
    <source>
        <dbReference type="Proteomes" id="UP000218231"/>
    </source>
</evidence>
<evidence type="ECO:0000313" key="1">
    <source>
        <dbReference type="EMBL" id="PAV72893.1"/>
    </source>
</evidence>
<protein>
    <submittedName>
        <fullName evidence="1">Uncharacterized protein</fullName>
    </submittedName>
</protein>
<name>A0A2A2KGB4_9BILA</name>
<organism evidence="1 2">
    <name type="scientific">Diploscapter pachys</name>
    <dbReference type="NCBI Taxonomy" id="2018661"/>
    <lineage>
        <taxon>Eukaryota</taxon>
        <taxon>Metazoa</taxon>
        <taxon>Ecdysozoa</taxon>
        <taxon>Nematoda</taxon>
        <taxon>Chromadorea</taxon>
        <taxon>Rhabditida</taxon>
        <taxon>Rhabditina</taxon>
        <taxon>Rhabditomorpha</taxon>
        <taxon>Rhabditoidea</taxon>
        <taxon>Rhabditidae</taxon>
        <taxon>Diploscapter</taxon>
    </lineage>
</organism>
<proteinExistence type="predicted"/>